<dbReference type="PANTHER" id="PTHR19237:SF20">
    <property type="entry name" value="NUCLEOBINDIN 1"/>
    <property type="match status" value="1"/>
</dbReference>
<keyword evidence="3" id="KW-1185">Reference proteome</keyword>
<evidence type="ECO:0000256" key="1">
    <source>
        <dbReference type="ARBA" id="ARBA00022729"/>
    </source>
</evidence>
<organism evidence="3 4">
    <name type="scientific">Drosophila arizonae</name>
    <name type="common">Fruit fly</name>
    <dbReference type="NCBI Taxonomy" id="7263"/>
    <lineage>
        <taxon>Eukaryota</taxon>
        <taxon>Metazoa</taxon>
        <taxon>Ecdysozoa</taxon>
        <taxon>Arthropoda</taxon>
        <taxon>Hexapoda</taxon>
        <taxon>Insecta</taxon>
        <taxon>Pterygota</taxon>
        <taxon>Neoptera</taxon>
        <taxon>Endopterygota</taxon>
        <taxon>Diptera</taxon>
        <taxon>Brachycera</taxon>
        <taxon>Muscomorpha</taxon>
        <taxon>Ephydroidea</taxon>
        <taxon>Drosophilidae</taxon>
        <taxon>Drosophila</taxon>
    </lineage>
</organism>
<feature type="region of interest" description="Disordered" evidence="2">
    <location>
        <begin position="1"/>
        <end position="36"/>
    </location>
</feature>
<feature type="region of interest" description="Disordered" evidence="2">
    <location>
        <begin position="62"/>
        <end position="203"/>
    </location>
</feature>
<feature type="compositionally biased region" description="Basic and acidic residues" evidence="2">
    <location>
        <begin position="20"/>
        <end position="32"/>
    </location>
</feature>
<dbReference type="GeneID" id="108620552"/>
<evidence type="ECO:0000256" key="2">
    <source>
        <dbReference type="SAM" id="MobiDB-lite"/>
    </source>
</evidence>
<name>A0ABM1Q0G1_DROAR</name>
<feature type="compositionally biased region" description="Polar residues" evidence="2">
    <location>
        <begin position="166"/>
        <end position="186"/>
    </location>
</feature>
<feature type="compositionally biased region" description="Low complexity" evidence="2">
    <location>
        <begin position="92"/>
        <end position="120"/>
    </location>
</feature>
<evidence type="ECO:0000313" key="3">
    <source>
        <dbReference type="Proteomes" id="UP000694904"/>
    </source>
</evidence>
<accession>A0ABM1Q0G1</accession>
<dbReference type="SUPFAM" id="SSF88713">
    <property type="entry name" value="Glycoside hydrolase/deacetylase"/>
    <property type="match status" value="1"/>
</dbReference>
<feature type="compositionally biased region" description="Low complexity" evidence="2">
    <location>
        <begin position="189"/>
        <end position="203"/>
    </location>
</feature>
<dbReference type="PROSITE" id="PS00018">
    <property type="entry name" value="EF_HAND_1"/>
    <property type="match status" value="1"/>
</dbReference>
<reference evidence="4" key="1">
    <citation type="submission" date="2025-08" db="UniProtKB">
        <authorList>
            <consortium name="RefSeq"/>
        </authorList>
    </citation>
    <scope>IDENTIFICATION</scope>
    <source>
        <tissue evidence="4">Whole organism</tissue>
    </source>
</reference>
<gene>
    <name evidence="4" type="primary">LOC108620552</name>
</gene>
<dbReference type="InterPro" id="IPR011330">
    <property type="entry name" value="Glyco_hydro/deAcase_b/a-brl"/>
</dbReference>
<proteinExistence type="predicted"/>
<dbReference type="InterPro" id="IPR018247">
    <property type="entry name" value="EF_Hand_1_Ca_BS"/>
</dbReference>
<dbReference type="PANTHER" id="PTHR19237">
    <property type="entry name" value="NUCLEOBINDIN"/>
    <property type="match status" value="1"/>
</dbReference>
<keyword evidence="1" id="KW-0732">Signal</keyword>
<evidence type="ECO:0000313" key="4">
    <source>
        <dbReference type="RefSeq" id="XP_017872947.1"/>
    </source>
</evidence>
<dbReference type="RefSeq" id="XP_017872947.1">
    <property type="nucleotide sequence ID" value="XM_018017458.1"/>
</dbReference>
<sequence>ETDTNHDGLISMDEFMQQTSKEEFQKDPEWKTIDQQPQFTHEEYLEFERRRQEEVQHMIAQGQLPPHPNMPQGYYAVPPASFQAPAQGAQMHYQQPNQLLEQQQQQYHHQQQQYAQQQQYGGSQPVPAYQHPQPQPLVYQQPSQQQQPLPTYRHVQHNGHPEQVSLLHQSNSETPSLVQKQQPQDKLQNEQSTQHQQRSQQQN</sequence>
<protein>
    <submittedName>
        <fullName evidence="4">Nuclear transcription factor Y subunit beta-like</fullName>
    </submittedName>
</protein>
<dbReference type="InterPro" id="IPR040250">
    <property type="entry name" value="Nucleobindin"/>
</dbReference>
<feature type="non-terminal residue" evidence="4">
    <location>
        <position position="1"/>
    </location>
</feature>
<dbReference type="Proteomes" id="UP000694904">
    <property type="component" value="Unplaced"/>
</dbReference>
<feature type="compositionally biased region" description="Low complexity" evidence="2">
    <location>
        <begin position="130"/>
        <end position="150"/>
    </location>
</feature>